<proteinExistence type="predicted"/>
<gene>
    <name evidence="1" type="ORF">PCOR1329_LOCUS76197</name>
</gene>
<evidence type="ECO:0000313" key="2">
    <source>
        <dbReference type="Proteomes" id="UP001189429"/>
    </source>
</evidence>
<comment type="caution">
    <text evidence="1">The sequence shown here is derived from an EMBL/GenBank/DDBJ whole genome shotgun (WGS) entry which is preliminary data.</text>
</comment>
<dbReference type="Proteomes" id="UP001189429">
    <property type="component" value="Unassembled WGS sequence"/>
</dbReference>
<sequence length="261" mass="29327">MAGPSQLERAVILVDLPNDLEEVEDDDQRPRIVGFQAMMGRIFAYFAELDTWAPVTCHISTNPARPGRLGVKVAAIKRAITTEMSEYYNTNVLVSEAHGQEPRGDPLGDDVVLELYAWIHVRKEAPAPVPPPRVEDPWAAANVPIITAHVCLHDLHQWKAIELPNREGPTQDRLFVSIMMLKKAAMEEWGYGEMTREQIREIKVYYNDAGAPELPLKGNNERVIINKWYSMNRLLAIDGLEPAPITPTGEDTEWAVEDGPQ</sequence>
<evidence type="ECO:0000313" key="1">
    <source>
        <dbReference type="EMBL" id="CAK0898292.1"/>
    </source>
</evidence>
<name>A0ABN9XIT7_9DINO</name>
<reference evidence="1" key="1">
    <citation type="submission" date="2023-10" db="EMBL/GenBank/DDBJ databases">
        <authorList>
            <person name="Chen Y."/>
            <person name="Shah S."/>
            <person name="Dougan E. K."/>
            <person name="Thang M."/>
            <person name="Chan C."/>
        </authorList>
    </citation>
    <scope>NUCLEOTIDE SEQUENCE [LARGE SCALE GENOMIC DNA]</scope>
</reference>
<dbReference type="EMBL" id="CAUYUJ010020455">
    <property type="protein sequence ID" value="CAK0898292.1"/>
    <property type="molecule type" value="Genomic_DNA"/>
</dbReference>
<accession>A0ABN9XIT7</accession>
<organism evidence="1 2">
    <name type="scientific">Prorocentrum cordatum</name>
    <dbReference type="NCBI Taxonomy" id="2364126"/>
    <lineage>
        <taxon>Eukaryota</taxon>
        <taxon>Sar</taxon>
        <taxon>Alveolata</taxon>
        <taxon>Dinophyceae</taxon>
        <taxon>Prorocentrales</taxon>
        <taxon>Prorocentraceae</taxon>
        <taxon>Prorocentrum</taxon>
    </lineage>
</organism>
<protein>
    <submittedName>
        <fullName evidence="1">Uncharacterized protein</fullName>
    </submittedName>
</protein>
<keyword evidence="2" id="KW-1185">Reference proteome</keyword>